<name>E8R8S4_DESM0</name>
<evidence type="ECO:0008006" key="7">
    <source>
        <dbReference type="Google" id="ProtNLM"/>
    </source>
</evidence>
<dbReference type="EMBL" id="CP002363">
    <property type="protein sequence ID" value="ADV64900.1"/>
    <property type="molecule type" value="Genomic_DNA"/>
</dbReference>
<organism evidence="5 6">
    <name type="scientific">Desulfurococcus mucosus (strain ATCC 35584 / DSM 2162 / JCM 9187 / O7/1)</name>
    <dbReference type="NCBI Taxonomy" id="765177"/>
    <lineage>
        <taxon>Archaea</taxon>
        <taxon>Thermoproteota</taxon>
        <taxon>Thermoprotei</taxon>
        <taxon>Desulfurococcales</taxon>
        <taxon>Desulfurococcaceae</taxon>
        <taxon>Desulfurococcus</taxon>
    </lineage>
</organism>
<evidence type="ECO:0000256" key="2">
    <source>
        <dbReference type="ARBA" id="ARBA00022741"/>
    </source>
</evidence>
<dbReference type="SUPFAM" id="SSF52540">
    <property type="entry name" value="P-loop containing nucleoside triphosphate hydrolases"/>
    <property type="match status" value="1"/>
</dbReference>
<sequence length="261" mass="28443">MPYFIIVLGTAGSGKTSLTSMLHTYLVSHQLDAAIVNLDPAVEELPYDPDIDVRDYVDARDVMRRRGLGPNGALIASIDMLLANIQEIQDLVWSMKANYILIDTPGQMELFAFRDTGSIVLKSIVGDAKAVALYLIDSTYASRSSNIFSALLLAASTHARLGYPQVNVLTKVDLLSEEAMGKLTGLLDDPDTLSVEIASEKQASLVWDEEEISSILEKLLVFDIVPVSNTLGEGFDSLYAAIQRVLAGGEDYFTEEPNPVL</sequence>
<dbReference type="OrthoDB" id="31092at2157"/>
<reference evidence="5 6" key="2">
    <citation type="journal article" date="2011" name="Stand. Genomic Sci.">
        <title>Complete genome sequence of Desulfurococcus mucosus type strain (O7/1).</title>
        <authorList>
            <person name="Wirth R."/>
            <person name="Chertkov O."/>
            <person name="Held B."/>
            <person name="Lapidus A."/>
            <person name="Nolan M."/>
            <person name="Lucas S."/>
            <person name="Hammon N."/>
            <person name="Deshpande S."/>
            <person name="Cheng J.F."/>
            <person name="Tapia R."/>
            <person name="Han C."/>
            <person name="Goodwin L."/>
            <person name="Pitluck S."/>
            <person name="Liolios K."/>
            <person name="Ioanna P."/>
            <person name="Ivanova N."/>
            <person name="Mavromatis K."/>
            <person name="Mikhailova N."/>
            <person name="Pati A."/>
            <person name="Chen A."/>
            <person name="Palaniappan K."/>
            <person name="Land M."/>
            <person name="Hauser L."/>
            <person name="Chang Y.J."/>
            <person name="Jeffries C.D."/>
            <person name="Bilek Y."/>
            <person name="Hader T."/>
            <person name="Rohde M."/>
            <person name="Spring S."/>
            <person name="Sikorski J."/>
            <person name="Goker M."/>
            <person name="Woyke T."/>
            <person name="Bristow J."/>
            <person name="Eisen J.A."/>
            <person name="Markowitz V."/>
            <person name="Hugenholtz P."/>
            <person name="Kyrpides N.C."/>
            <person name="Klenk H.P."/>
        </authorList>
    </citation>
    <scope>NUCLEOTIDE SEQUENCE [LARGE SCALE GENOMIC DNA]</scope>
    <source>
        <strain evidence="6">ATCC 35584 / DSM 2162 / JCM 9187 / O7/1</strain>
    </source>
</reference>
<evidence type="ECO:0000313" key="6">
    <source>
        <dbReference type="Proteomes" id="UP000001068"/>
    </source>
</evidence>
<keyword evidence="3" id="KW-0378">Hydrolase</keyword>
<dbReference type="AlphaFoldDB" id="E8R8S4"/>
<gene>
    <name evidence="5" type="ordered locus">Desmu_0591</name>
</gene>
<dbReference type="InterPro" id="IPR004130">
    <property type="entry name" value="Gpn"/>
</dbReference>
<evidence type="ECO:0000256" key="1">
    <source>
        <dbReference type="ARBA" id="ARBA00005290"/>
    </source>
</evidence>
<dbReference type="eggNOG" id="arCOG01225">
    <property type="taxonomic scope" value="Archaea"/>
</dbReference>
<protein>
    <recommendedName>
        <fullName evidence="7">GTPase</fullName>
    </recommendedName>
</protein>
<dbReference type="Pfam" id="PF03029">
    <property type="entry name" value="ATP_bind_1"/>
    <property type="match status" value="1"/>
</dbReference>
<evidence type="ECO:0000256" key="4">
    <source>
        <dbReference type="ARBA" id="ARBA00023134"/>
    </source>
</evidence>
<dbReference type="GeneID" id="10153285"/>
<dbReference type="Gene3D" id="3.40.50.300">
    <property type="entry name" value="P-loop containing nucleotide triphosphate hydrolases"/>
    <property type="match status" value="1"/>
</dbReference>
<dbReference type="PANTHER" id="PTHR21231">
    <property type="entry name" value="XPA-BINDING PROTEIN 1-RELATED"/>
    <property type="match status" value="1"/>
</dbReference>
<dbReference type="HOGENOM" id="CLU_037460_3_0_2"/>
<evidence type="ECO:0000313" key="5">
    <source>
        <dbReference type="EMBL" id="ADV64900.1"/>
    </source>
</evidence>
<dbReference type="KEGG" id="dmu:Desmu_0591"/>
<evidence type="ECO:0000256" key="3">
    <source>
        <dbReference type="ARBA" id="ARBA00022801"/>
    </source>
</evidence>
<proteinExistence type="inferred from homology"/>
<keyword evidence="2" id="KW-0547">Nucleotide-binding</keyword>
<reference evidence="6" key="1">
    <citation type="submission" date="2010-11" db="EMBL/GenBank/DDBJ databases">
        <title>The complete genome of Desulfurococcus mucosus DSM 2162.</title>
        <authorList>
            <consortium name="US DOE Joint Genome Institute (JGI-PGF)"/>
            <person name="Lucas S."/>
            <person name="Copeland A."/>
            <person name="Lapidus A."/>
            <person name="Bruce D."/>
            <person name="Goodwin L."/>
            <person name="Pitluck S."/>
            <person name="Kyrpides N."/>
            <person name="Mavromatis K."/>
            <person name="Pagani I."/>
            <person name="Ivanova N."/>
            <person name="Ovchinnikova G."/>
            <person name="Chertkov O."/>
            <person name="Held B."/>
            <person name="Brettin T."/>
            <person name="Detter J.C."/>
            <person name="Tapia R."/>
            <person name="Han C."/>
            <person name="Land M."/>
            <person name="Hauser L."/>
            <person name="Markowitz V."/>
            <person name="Cheng J.-F."/>
            <person name="Hugenholtz P."/>
            <person name="Woyke T."/>
            <person name="Wu D."/>
            <person name="Wirth R."/>
            <person name="Bilek Y."/>
            <person name="Hader T."/>
            <person name="Klenk H.-P."/>
            <person name="Eisen J.A."/>
        </authorList>
    </citation>
    <scope>NUCLEOTIDE SEQUENCE [LARGE SCALE GENOMIC DNA]</scope>
    <source>
        <strain evidence="6">ATCC 35584 / DSM 2162 / JCM 9187 / O7/1</strain>
    </source>
</reference>
<dbReference type="PANTHER" id="PTHR21231:SF8">
    <property type="entry name" value="GPN-LOOP GTPASE 1"/>
    <property type="match status" value="1"/>
</dbReference>
<dbReference type="Proteomes" id="UP000001068">
    <property type="component" value="Chromosome"/>
</dbReference>
<dbReference type="InterPro" id="IPR027417">
    <property type="entry name" value="P-loop_NTPase"/>
</dbReference>
<accession>E8R8S4</accession>
<dbReference type="GO" id="GO:0003924">
    <property type="term" value="F:GTPase activity"/>
    <property type="evidence" value="ECO:0007669"/>
    <property type="project" value="TreeGrafter"/>
</dbReference>
<keyword evidence="6" id="KW-1185">Reference proteome</keyword>
<comment type="similarity">
    <text evidence="1">Belongs to the GPN-loop GTPase family.</text>
</comment>
<dbReference type="NCBIfam" id="NF010340">
    <property type="entry name" value="PRK13768.1-2"/>
    <property type="match status" value="1"/>
</dbReference>
<dbReference type="STRING" id="765177.Desmu_0591"/>
<keyword evidence="4" id="KW-0342">GTP-binding</keyword>
<dbReference type="RefSeq" id="WP_013562122.1">
    <property type="nucleotide sequence ID" value="NC_014961.1"/>
</dbReference>
<dbReference type="GO" id="GO:0005525">
    <property type="term" value="F:GTP binding"/>
    <property type="evidence" value="ECO:0007669"/>
    <property type="project" value="UniProtKB-KW"/>
</dbReference>